<feature type="region of interest" description="Disordered" evidence="5">
    <location>
        <begin position="100"/>
        <end position="293"/>
    </location>
</feature>
<evidence type="ECO:0000259" key="6">
    <source>
        <dbReference type="Pfam" id="PF03914"/>
    </source>
</evidence>
<evidence type="ECO:0000256" key="3">
    <source>
        <dbReference type="ARBA" id="ARBA00023054"/>
    </source>
</evidence>
<dbReference type="PANTHER" id="PTHR14428:SF5">
    <property type="entry name" value="NUCLEOLAR COMPLEX PROTEIN 3 HOMOLOG"/>
    <property type="match status" value="1"/>
</dbReference>
<reference evidence="8 9" key="1">
    <citation type="journal article" date="2010" name="Nature">
        <title>The Ectocarpus genome and the independent evolution of multicellularity in brown algae.</title>
        <authorList>
            <person name="Cock J.M."/>
            <person name="Sterck L."/>
            <person name="Rouze P."/>
            <person name="Scornet D."/>
            <person name="Allen A.E."/>
            <person name="Amoutzias G."/>
            <person name="Anthouard V."/>
            <person name="Artiguenave F."/>
            <person name="Aury J.M."/>
            <person name="Badger J.H."/>
            <person name="Beszteri B."/>
            <person name="Billiau K."/>
            <person name="Bonnet E."/>
            <person name="Bothwell J.H."/>
            <person name="Bowler C."/>
            <person name="Boyen C."/>
            <person name="Brownlee C."/>
            <person name="Carrano C.J."/>
            <person name="Charrier B."/>
            <person name="Cho G.Y."/>
            <person name="Coelho S.M."/>
            <person name="Collen J."/>
            <person name="Corre E."/>
            <person name="Da Silva C."/>
            <person name="Delage L."/>
            <person name="Delaroque N."/>
            <person name="Dittami S.M."/>
            <person name="Doulbeau S."/>
            <person name="Elias M."/>
            <person name="Farnham G."/>
            <person name="Gachon C.M."/>
            <person name="Gschloessl B."/>
            <person name="Heesch S."/>
            <person name="Jabbari K."/>
            <person name="Jubin C."/>
            <person name="Kawai H."/>
            <person name="Kimura K."/>
            <person name="Kloareg B."/>
            <person name="Kupper F.C."/>
            <person name="Lang D."/>
            <person name="Le Bail A."/>
            <person name="Leblanc C."/>
            <person name="Lerouge P."/>
            <person name="Lohr M."/>
            <person name="Lopez P.J."/>
            <person name="Martens C."/>
            <person name="Maumus F."/>
            <person name="Michel G."/>
            <person name="Miranda-Saavedra D."/>
            <person name="Morales J."/>
            <person name="Moreau H."/>
            <person name="Motomura T."/>
            <person name="Nagasato C."/>
            <person name="Napoli C.A."/>
            <person name="Nelson D.R."/>
            <person name="Nyvall-Collen P."/>
            <person name="Peters A.F."/>
            <person name="Pommier C."/>
            <person name="Potin P."/>
            <person name="Poulain J."/>
            <person name="Quesneville H."/>
            <person name="Read B."/>
            <person name="Rensing S.A."/>
            <person name="Ritter A."/>
            <person name="Rousvoal S."/>
            <person name="Samanta M."/>
            <person name="Samson G."/>
            <person name="Schroeder D.C."/>
            <person name="Segurens B."/>
            <person name="Strittmatter M."/>
            <person name="Tonon T."/>
            <person name="Tregear J.W."/>
            <person name="Valentin K."/>
            <person name="von Dassow P."/>
            <person name="Yamagishi T."/>
            <person name="Van de Peer Y."/>
            <person name="Wincker P."/>
        </authorList>
    </citation>
    <scope>NUCLEOTIDE SEQUENCE [LARGE SCALE GENOMIC DNA]</scope>
    <source>
        <strain evidence="9">Ec32 / CCAP1310/4</strain>
    </source>
</reference>
<keyword evidence="9" id="KW-1185">Reference proteome</keyword>
<keyword evidence="3" id="KW-0175">Coiled coil</keyword>
<dbReference type="InterPro" id="IPR005612">
    <property type="entry name" value="CCAAT-binding_factor"/>
</dbReference>
<dbReference type="GO" id="GO:0003682">
    <property type="term" value="F:chromatin binding"/>
    <property type="evidence" value="ECO:0007669"/>
    <property type="project" value="TreeGrafter"/>
</dbReference>
<dbReference type="InterPro" id="IPR011501">
    <property type="entry name" value="Noc3_N"/>
</dbReference>
<dbReference type="OMA" id="ANSHWHP"/>
<evidence type="ECO:0008006" key="10">
    <source>
        <dbReference type="Google" id="ProtNLM"/>
    </source>
</evidence>
<accession>D7G845</accession>
<dbReference type="InParanoid" id="D7G845"/>
<proteinExistence type="inferred from homology"/>
<organism evidence="8 9">
    <name type="scientific">Ectocarpus siliculosus</name>
    <name type="common">Brown alga</name>
    <name type="synonym">Conferva siliculosa</name>
    <dbReference type="NCBI Taxonomy" id="2880"/>
    <lineage>
        <taxon>Eukaryota</taxon>
        <taxon>Sar</taxon>
        <taxon>Stramenopiles</taxon>
        <taxon>Ochrophyta</taxon>
        <taxon>PX clade</taxon>
        <taxon>Phaeophyceae</taxon>
        <taxon>Ectocarpales</taxon>
        <taxon>Ectocarpaceae</taxon>
        <taxon>Ectocarpus</taxon>
    </lineage>
</organism>
<sequence length="928" mass="98820">MNAPFKVKAQAKAKGEKIKASKKNHDGKKKSRKAAAAAGKTKGDGGGAVQQPEADKIVHEPEPAGEDDHAFFDDEDNADYANFMLSLDPSGLTTFSKSVKDGVAVPPTSKKKSKQRKSEAPAAATEAPGNASATAVVDDATPAAEAIKTPPTPSKPGKKEAVVDAKRRKASTTGWTVEDSGPERLPIKTRRGLLKPNERMKQSEASTQDKQSKEARKAVAAGNSKDGGDENNSAAAGGAEETSNGKQDITGSGDAMSDSDDSVYDSGDNSELEDYPMAEFNDGSSAGERSVARVTTGSKVDLAVLRQRRFEQKKALMGELCESILGAPEESLVRPKTVVKGEDERSRIEQLFALVEDDDHRVCHLALLSQYAVFKDIIPGYRIRVPTAAEMATKVSKEVHRVRAQEAALLRAYQGYLKALEAAVQAAVSPKGGGASTSAARALASAAIRCMCGLLSAHPHFNFRSNLVRTVVAGTNHKLAEVREACCKCLGGVFEQDTQGEVSLEIAKAVAKFIKERKYHVSEGTLKCLSALPLRVREDERARAKARVKSKNRKRRREGSVEAGLMEADASVDDDVRAKCQADALHEVMLTYFRVLKRRPPPPALFPAVMEGLAKFVHLVNLDTVQDLLDLLKDLLTEEEGEEELPLEAALHCVLAAFRALQGPGRELQTDEAAFVSALYRRLPDLLRPENGDASGRKTVLCVALVYDCLDAALGKRRELSTARVAAMIKRLLSISLQLTQSANPAWGLGAGGLLRGAHRLLLRYPAAQQLLENEQDRPGSGPFRPDLTNPEHANALSSAAWELSLLRNSCEPAIAAVAADIVALGSQDAASGLAALYERGREAREAGAGQGNLGAVFAGVPLPEGRAVAMGKASLLDAPAAAGGAVAAGNQKKGAKGQQQQSKRAVPKDGVDIRSPLLLRLARASNS</sequence>
<protein>
    <recommendedName>
        <fullName evidence="10">Nucleolar complex-associated protein 3 N-terminal domain-containing protein</fullName>
    </recommendedName>
</protein>
<dbReference type="AlphaFoldDB" id="D7G845"/>
<dbReference type="GO" id="GO:0005730">
    <property type="term" value="C:nucleolus"/>
    <property type="evidence" value="ECO:0007669"/>
    <property type="project" value="UniProtKB-SubCell"/>
</dbReference>
<evidence type="ECO:0000256" key="5">
    <source>
        <dbReference type="SAM" id="MobiDB-lite"/>
    </source>
</evidence>
<feature type="compositionally biased region" description="Low complexity" evidence="5">
    <location>
        <begin position="120"/>
        <end position="149"/>
    </location>
</feature>
<feature type="compositionally biased region" description="Basic residues" evidence="5">
    <location>
        <begin position="20"/>
        <end position="33"/>
    </location>
</feature>
<keyword evidence="4" id="KW-0539">Nucleus</keyword>
<dbReference type="EMBL" id="FN649751">
    <property type="protein sequence ID" value="CBJ27908.1"/>
    <property type="molecule type" value="Genomic_DNA"/>
</dbReference>
<feature type="domain" description="Nucleolar complex-associated protein 3 N-terminal" evidence="7">
    <location>
        <begin position="312"/>
        <end position="416"/>
    </location>
</feature>
<name>D7G845_ECTSI</name>
<dbReference type="STRING" id="2880.D7G845"/>
<dbReference type="EMBL" id="FN649107">
    <property type="protein sequence ID" value="CBJ27908.1"/>
    <property type="molecule type" value="Genomic_DNA"/>
</dbReference>
<feature type="compositionally biased region" description="Acidic residues" evidence="5">
    <location>
        <begin position="257"/>
        <end position="276"/>
    </location>
</feature>
<dbReference type="InterPro" id="IPR016024">
    <property type="entry name" value="ARM-type_fold"/>
</dbReference>
<feature type="region of interest" description="Disordered" evidence="5">
    <location>
        <begin position="1"/>
        <end position="75"/>
    </location>
</feature>
<evidence type="ECO:0000313" key="8">
    <source>
        <dbReference type="EMBL" id="CBJ27908.1"/>
    </source>
</evidence>
<gene>
    <name evidence="8" type="ORF">Esi_0087_0016</name>
</gene>
<feature type="compositionally biased region" description="Basic and acidic residues" evidence="5">
    <location>
        <begin position="53"/>
        <end position="72"/>
    </location>
</feature>
<feature type="compositionally biased region" description="Low complexity" evidence="5">
    <location>
        <begin position="230"/>
        <end position="256"/>
    </location>
</feature>
<evidence type="ECO:0000259" key="7">
    <source>
        <dbReference type="Pfam" id="PF07540"/>
    </source>
</evidence>
<evidence type="ECO:0000256" key="4">
    <source>
        <dbReference type="ARBA" id="ARBA00023242"/>
    </source>
</evidence>
<evidence type="ECO:0000256" key="1">
    <source>
        <dbReference type="ARBA" id="ARBA00004604"/>
    </source>
</evidence>
<dbReference type="InterPro" id="IPR016903">
    <property type="entry name" value="Nucleolar_cplx-assoc_3"/>
</dbReference>
<comment type="subcellular location">
    <subcellularLocation>
        <location evidence="1">Nucleus</location>
        <location evidence="1">Nucleolus</location>
    </subcellularLocation>
</comment>
<dbReference type="InterPro" id="IPR011989">
    <property type="entry name" value="ARM-like"/>
</dbReference>
<feature type="domain" description="CCAAT-binding factor" evidence="6">
    <location>
        <begin position="651"/>
        <end position="819"/>
    </location>
</feature>
<dbReference type="Proteomes" id="UP000002630">
    <property type="component" value="Linkage Group LG26"/>
</dbReference>
<evidence type="ECO:0000256" key="2">
    <source>
        <dbReference type="ARBA" id="ARBA00007797"/>
    </source>
</evidence>
<dbReference type="SUPFAM" id="SSF48371">
    <property type="entry name" value="ARM repeat"/>
    <property type="match status" value="1"/>
</dbReference>
<dbReference type="Gene3D" id="1.25.10.10">
    <property type="entry name" value="Leucine-rich Repeat Variant"/>
    <property type="match status" value="1"/>
</dbReference>
<dbReference type="GO" id="GO:0006270">
    <property type="term" value="P:DNA replication initiation"/>
    <property type="evidence" value="ECO:0007669"/>
    <property type="project" value="TreeGrafter"/>
</dbReference>
<feature type="region of interest" description="Disordered" evidence="5">
    <location>
        <begin position="889"/>
        <end position="912"/>
    </location>
</feature>
<evidence type="ECO:0000313" key="9">
    <source>
        <dbReference type="Proteomes" id="UP000002630"/>
    </source>
</evidence>
<dbReference type="OrthoDB" id="10263597at2759"/>
<dbReference type="PANTHER" id="PTHR14428">
    <property type="entry name" value="NUCLEOLAR COMPLEX PROTEIN 3"/>
    <property type="match status" value="1"/>
</dbReference>
<dbReference type="Pfam" id="PF07540">
    <property type="entry name" value="NOC3p"/>
    <property type="match status" value="1"/>
</dbReference>
<comment type="similarity">
    <text evidence="2">Belongs to the CBF/MAK21 family.</text>
</comment>
<feature type="compositionally biased region" description="Low complexity" evidence="5">
    <location>
        <begin position="889"/>
        <end position="905"/>
    </location>
</feature>
<dbReference type="eggNOG" id="KOG2153">
    <property type="taxonomic scope" value="Eukaryota"/>
</dbReference>
<dbReference type="Pfam" id="PF03914">
    <property type="entry name" value="CBF"/>
    <property type="match status" value="1"/>
</dbReference>